<dbReference type="PANTHER" id="PTHR45875:SF1">
    <property type="entry name" value="METHYLTRANSFERASE N6AMT1"/>
    <property type="match status" value="1"/>
</dbReference>
<dbReference type="GO" id="GO:0003676">
    <property type="term" value="F:nucleic acid binding"/>
    <property type="evidence" value="ECO:0007669"/>
    <property type="project" value="InterPro"/>
</dbReference>
<dbReference type="Gene3D" id="3.40.50.150">
    <property type="entry name" value="Vaccinia Virus protein VP39"/>
    <property type="match status" value="1"/>
</dbReference>
<name>F2TWQ1_SALR5</name>
<dbReference type="NCBIfam" id="TIGR00537">
    <property type="entry name" value="hemK_rel_arch"/>
    <property type="match status" value="1"/>
</dbReference>
<dbReference type="InterPro" id="IPR002052">
    <property type="entry name" value="DNA_methylase_N6_adenine_CS"/>
</dbReference>
<keyword evidence="6" id="KW-0539">Nucleus</keyword>
<dbReference type="InterPro" id="IPR052190">
    <property type="entry name" value="Euk-Arch_PrmC-MTase"/>
</dbReference>
<evidence type="ECO:0000259" key="7">
    <source>
        <dbReference type="Pfam" id="PF05175"/>
    </source>
</evidence>
<evidence type="ECO:0000256" key="2">
    <source>
        <dbReference type="ARBA" id="ARBA00006149"/>
    </source>
</evidence>
<dbReference type="PROSITE" id="PS00092">
    <property type="entry name" value="N6_MTASE"/>
    <property type="match status" value="1"/>
</dbReference>
<organism evidence="9">
    <name type="scientific">Salpingoeca rosetta (strain ATCC 50818 / BSB-021)</name>
    <dbReference type="NCBI Taxonomy" id="946362"/>
    <lineage>
        <taxon>Eukaryota</taxon>
        <taxon>Choanoflagellata</taxon>
        <taxon>Craspedida</taxon>
        <taxon>Salpingoecidae</taxon>
        <taxon>Salpingoeca</taxon>
    </lineage>
</organism>
<dbReference type="Pfam" id="PF05175">
    <property type="entry name" value="MTS"/>
    <property type="match status" value="1"/>
</dbReference>
<evidence type="ECO:0000256" key="5">
    <source>
        <dbReference type="ARBA" id="ARBA00022691"/>
    </source>
</evidence>
<dbReference type="RefSeq" id="XP_004999066.1">
    <property type="nucleotide sequence ID" value="XM_004999009.1"/>
</dbReference>
<dbReference type="PANTHER" id="PTHR45875">
    <property type="entry name" value="METHYLTRANSFERASE N6AMT1"/>
    <property type="match status" value="1"/>
</dbReference>
<dbReference type="InterPro" id="IPR029063">
    <property type="entry name" value="SAM-dependent_MTases_sf"/>
</dbReference>
<dbReference type="STRING" id="946362.F2TWQ1"/>
<feature type="domain" description="Methyltransferase small" evidence="7">
    <location>
        <begin position="40"/>
        <end position="128"/>
    </location>
</feature>
<dbReference type="SUPFAM" id="SSF53335">
    <property type="entry name" value="S-adenosyl-L-methionine-dependent methyltransferases"/>
    <property type="match status" value="1"/>
</dbReference>
<protein>
    <recommendedName>
        <fullName evidence="7">Methyltransferase small domain-containing protein</fullName>
    </recommendedName>
</protein>
<evidence type="ECO:0000256" key="1">
    <source>
        <dbReference type="ARBA" id="ARBA00004123"/>
    </source>
</evidence>
<evidence type="ECO:0000313" key="9">
    <source>
        <dbReference type="Proteomes" id="UP000007799"/>
    </source>
</evidence>
<evidence type="ECO:0000256" key="3">
    <source>
        <dbReference type="ARBA" id="ARBA00022603"/>
    </source>
</evidence>
<evidence type="ECO:0000313" key="8">
    <source>
        <dbReference type="EMBL" id="EGD72497.1"/>
    </source>
</evidence>
<keyword evidence="4" id="KW-0808">Transferase</keyword>
<reference evidence="8" key="1">
    <citation type="submission" date="2009-08" db="EMBL/GenBank/DDBJ databases">
        <title>Annotation of Salpingoeca rosetta.</title>
        <authorList>
            <consortium name="The Broad Institute Genome Sequencing Platform"/>
            <person name="Russ C."/>
            <person name="Cuomo C."/>
            <person name="Burger G."/>
            <person name="Gray M.W."/>
            <person name="Holland P.W.H."/>
            <person name="King N."/>
            <person name="Lang F.B.F."/>
            <person name="Roger A.J."/>
            <person name="Ruiz-Trillo I."/>
            <person name="Young S.K."/>
            <person name="Zeng Q."/>
            <person name="Gargeya S."/>
            <person name="Alvarado L."/>
            <person name="Berlin A."/>
            <person name="Chapman S.B."/>
            <person name="Chen Z."/>
            <person name="Freedman E."/>
            <person name="Gellesch M."/>
            <person name="Goldberg J."/>
            <person name="Griggs A."/>
            <person name="Gujja S."/>
            <person name="Heilman E."/>
            <person name="Heiman D."/>
            <person name="Howarth C."/>
            <person name="Mehta T."/>
            <person name="Neiman D."/>
            <person name="Pearson M."/>
            <person name="Roberts A."/>
            <person name="Saif S."/>
            <person name="Shea T."/>
            <person name="Shenoy N."/>
            <person name="Sisk P."/>
            <person name="Stolte C."/>
            <person name="Sykes S."/>
            <person name="White J."/>
            <person name="Yandava C."/>
            <person name="Haas B."/>
            <person name="Nusbaum C."/>
            <person name="Birren B."/>
        </authorList>
    </citation>
    <scope>NUCLEOTIDE SEQUENCE [LARGE SCALE GENOMIC DNA]</scope>
    <source>
        <strain evidence="8">ATCC 50818</strain>
    </source>
</reference>
<accession>F2TWQ1</accession>
<dbReference type="eggNOG" id="KOG3191">
    <property type="taxonomic scope" value="Eukaryota"/>
</dbReference>
<dbReference type="CDD" id="cd02440">
    <property type="entry name" value="AdoMet_MTases"/>
    <property type="match status" value="1"/>
</dbReference>
<proteinExistence type="inferred from homology"/>
<dbReference type="GO" id="GO:0008276">
    <property type="term" value="F:protein methyltransferase activity"/>
    <property type="evidence" value="ECO:0007669"/>
    <property type="project" value="TreeGrafter"/>
</dbReference>
<comment type="subcellular location">
    <subcellularLocation>
        <location evidence="1">Nucleus</location>
    </subcellularLocation>
</comment>
<evidence type="ECO:0000256" key="6">
    <source>
        <dbReference type="ARBA" id="ARBA00023242"/>
    </source>
</evidence>
<dbReference type="AlphaFoldDB" id="F2TWQ1"/>
<dbReference type="InterPro" id="IPR007848">
    <property type="entry name" value="Small_mtfrase_dom"/>
</dbReference>
<gene>
    <name evidence="8" type="ORF">PTSG_00524</name>
</gene>
<dbReference type="OrthoDB" id="406152at2759"/>
<keyword evidence="5" id="KW-0949">S-adenosyl-L-methionine</keyword>
<dbReference type="GeneID" id="16067764"/>
<dbReference type="EMBL" id="GL832955">
    <property type="protein sequence ID" value="EGD72497.1"/>
    <property type="molecule type" value="Genomic_DNA"/>
</dbReference>
<dbReference type="KEGG" id="sre:PTSG_00524"/>
<keyword evidence="9" id="KW-1185">Reference proteome</keyword>
<dbReference type="OMA" id="DVNRNAC"/>
<dbReference type="GO" id="GO:0032259">
    <property type="term" value="P:methylation"/>
    <property type="evidence" value="ECO:0007669"/>
    <property type="project" value="UniProtKB-KW"/>
</dbReference>
<dbReference type="InterPro" id="IPR004557">
    <property type="entry name" value="PrmC-related"/>
</dbReference>
<dbReference type="Proteomes" id="UP000007799">
    <property type="component" value="Unassembled WGS sequence"/>
</dbReference>
<keyword evidence="3" id="KW-0489">Methyltransferase</keyword>
<dbReference type="FunFam" id="3.40.50.150:FF:000077">
    <property type="entry name" value="HemK methyltransferase family member 2"/>
    <property type="match status" value="1"/>
</dbReference>
<dbReference type="GO" id="GO:0035657">
    <property type="term" value="C:eRF1 methyltransferase complex"/>
    <property type="evidence" value="ECO:0007669"/>
    <property type="project" value="TreeGrafter"/>
</dbReference>
<comment type="similarity">
    <text evidence="2">Belongs to the eukaryotic/archaeal PrmC-related family.</text>
</comment>
<dbReference type="GO" id="GO:0005634">
    <property type="term" value="C:nucleus"/>
    <property type="evidence" value="ECO:0007669"/>
    <property type="project" value="UniProtKB-SubCell"/>
</dbReference>
<dbReference type="FunCoup" id="F2TWQ1">
    <property type="interactions" value="746"/>
</dbReference>
<sequence length="216" mass="23617">MELHVPEYGKVDSVYEPAEDTFLLIDGLEADLKNILAIKPQLCVEIGSGSGVPITSLACFLKDSSKYMQVVVCVAVDINPDAVMCTQDTFQRNGIEAECLQGDLLQPLIDRSIKADILIFNPPYVVTPSEEVGQEGLMAAWAGGADGREVIDRFLPQVPAVLTDSGILYMIALQENLIGGSLDSMLHMLPEFEGEIVLSRRAGGERLHVLKFVRRQ</sequence>
<dbReference type="InParanoid" id="F2TWQ1"/>
<evidence type="ECO:0000256" key="4">
    <source>
        <dbReference type="ARBA" id="ARBA00022679"/>
    </source>
</evidence>
<dbReference type="GO" id="GO:0008757">
    <property type="term" value="F:S-adenosylmethionine-dependent methyltransferase activity"/>
    <property type="evidence" value="ECO:0007669"/>
    <property type="project" value="TreeGrafter"/>
</dbReference>